<feature type="domain" description="Glucose-methanol-choline oxidoreductase C-terminal" evidence="7">
    <location>
        <begin position="403"/>
        <end position="521"/>
    </location>
</feature>
<dbReference type="EMBL" id="CP002505">
    <property type="protein sequence ID" value="ADW72648.1"/>
    <property type="molecule type" value="Genomic_DNA"/>
</dbReference>
<evidence type="ECO:0000256" key="2">
    <source>
        <dbReference type="ARBA" id="ARBA00010790"/>
    </source>
</evidence>
<dbReference type="RefSeq" id="WP_013574353.1">
    <property type="nucleotide sequence ID" value="NC_015061.1"/>
</dbReference>
<keyword evidence="5" id="KW-0560">Oxidoreductase</keyword>
<sequence length="533" mass="58881">MSEQLSADVVVIGSGICGSLVAQRLAKQGISVIILESGPRIDRGTLTENFRNSPRKKDFMSPYPYSDWSPHPVYKPEDNDYLQQQGPYPFPAEYIRIMGGTTWHWAAQAWRVLPNDMKIKTLYGVGRDWPLSYEELEPFYYEAEVKMGVSGAPNNGSPRSQPFPMEPVAESWLQQRFRERLAPGGYEVIVNTTARNSRNYDGRPACCGNNNCMPICPIDAQYHGGIAAQAAEAAGAKLITSAVVYRLEHDEKGRIVAAHYYDPDKGEHKVTAKNFVLAANGIESPKLLLISASDKYPDGLANSSGTVGRHLMDHPSNSLTFETEEPLWAGRGPMSPASINSLRDGDFRKDYASFRIDIANSSQVQSVTQDLLAEGVYGISLDNEIRRRASHQTSLKNVMEQLPNYDNRIILSDKKDKLGIPKPAAIYHMDDYVHRGMARAVKEYTEIARLMGGTNLRFSKPGVYGNNQHITGTMSMGHDPKDSVVDAFGRTHDHENLFITSTGVMPTSATVNSTLTAVALALRTADHLAKTAL</sequence>
<evidence type="ECO:0000256" key="5">
    <source>
        <dbReference type="ARBA" id="ARBA00023002"/>
    </source>
</evidence>
<reference evidence="10" key="1">
    <citation type="submission" date="2011-01" db="EMBL/GenBank/DDBJ databases">
        <title>Complete sequence of chromosome of Rahnella sp. Y9602.</title>
        <authorList>
            <consortium name="US DOE Joint Genome Institute"/>
            <person name="Lucas S."/>
            <person name="Copeland A."/>
            <person name="Lapidus A."/>
            <person name="Cheng J.-F."/>
            <person name="Goodwin L."/>
            <person name="Pitluck S."/>
            <person name="Lu M."/>
            <person name="Detter J.C."/>
            <person name="Han C."/>
            <person name="Tapia R."/>
            <person name="Land M."/>
            <person name="Hauser L."/>
            <person name="Kyrpides N."/>
            <person name="Ivanova N."/>
            <person name="Ovchinnikova G."/>
            <person name="Pagani I."/>
            <person name="Sobecky P.A."/>
            <person name="Martinez R.J."/>
            <person name="Woyke T."/>
        </authorList>
    </citation>
    <scope>NUCLEOTIDE SEQUENCE [LARGE SCALE GENOMIC DNA]</scope>
    <source>
        <strain evidence="10">Y9602</strain>
    </source>
</reference>
<proteinExistence type="inferred from homology"/>
<dbReference type="SUPFAM" id="SSF51905">
    <property type="entry name" value="FAD/NAD(P)-binding domain"/>
    <property type="match status" value="1"/>
</dbReference>
<dbReference type="PANTHER" id="PTHR42784">
    <property type="entry name" value="PYRANOSE 2-OXIDASE"/>
    <property type="match status" value="1"/>
</dbReference>
<dbReference type="HOGENOM" id="CLU_008878_4_1_6"/>
<dbReference type="Pfam" id="PF00732">
    <property type="entry name" value="GMC_oxred_N"/>
    <property type="match status" value="1"/>
</dbReference>
<dbReference type="AlphaFoldDB" id="A0A0H3F6Y7"/>
<dbReference type="GO" id="GO:0016614">
    <property type="term" value="F:oxidoreductase activity, acting on CH-OH group of donors"/>
    <property type="evidence" value="ECO:0007669"/>
    <property type="project" value="InterPro"/>
</dbReference>
<reference evidence="9 11" key="3">
    <citation type="submission" date="2024-09" db="EMBL/GenBank/DDBJ databases">
        <title>Genomes of Rahnella.</title>
        <authorList>
            <person name="Mnguni F.C."/>
            <person name="Shin G.Y."/>
            <person name="Coutinho T."/>
        </authorList>
    </citation>
    <scope>NUCLEOTIDE SEQUENCE [LARGE SCALE GENOMIC DNA]</scope>
    <source>
        <strain evidence="9 11">20WA0057</strain>
    </source>
</reference>
<evidence type="ECO:0000313" key="10">
    <source>
        <dbReference type="Proteomes" id="UP000007257"/>
    </source>
</evidence>
<dbReference type="GO" id="GO:0050660">
    <property type="term" value="F:flavin adenine dinucleotide binding"/>
    <property type="evidence" value="ECO:0007669"/>
    <property type="project" value="InterPro"/>
</dbReference>
<dbReference type="Gene3D" id="3.50.50.60">
    <property type="entry name" value="FAD/NAD(P)-binding domain"/>
    <property type="match status" value="2"/>
</dbReference>
<name>A0A0H3F6Y7_RAHSY</name>
<evidence type="ECO:0000313" key="9">
    <source>
        <dbReference type="EMBL" id="MFD3224297.1"/>
    </source>
</evidence>
<dbReference type="InterPro" id="IPR036188">
    <property type="entry name" value="FAD/NAD-bd_sf"/>
</dbReference>
<comment type="cofactor">
    <cofactor evidence="1">
        <name>FAD</name>
        <dbReference type="ChEBI" id="CHEBI:57692"/>
    </cofactor>
</comment>
<dbReference type="Pfam" id="PF05199">
    <property type="entry name" value="GMC_oxred_C"/>
    <property type="match status" value="1"/>
</dbReference>
<dbReference type="KEGG" id="rah:Rahaq_1025"/>
<keyword evidence="3" id="KW-0285">Flavoprotein</keyword>
<keyword evidence="4" id="KW-0274">FAD</keyword>
<evidence type="ECO:0000259" key="6">
    <source>
        <dbReference type="Pfam" id="PF00732"/>
    </source>
</evidence>
<evidence type="ECO:0000256" key="1">
    <source>
        <dbReference type="ARBA" id="ARBA00001974"/>
    </source>
</evidence>
<evidence type="ECO:0000313" key="8">
    <source>
        <dbReference type="EMBL" id="ADW72648.1"/>
    </source>
</evidence>
<evidence type="ECO:0000256" key="3">
    <source>
        <dbReference type="ARBA" id="ARBA00022630"/>
    </source>
</evidence>
<dbReference type="InterPro" id="IPR000172">
    <property type="entry name" value="GMC_OxRdtase_N"/>
</dbReference>
<feature type="domain" description="Glucose-methanol-choline oxidoreductase N-terminal" evidence="6">
    <location>
        <begin position="228"/>
        <end position="315"/>
    </location>
</feature>
<gene>
    <name evidence="8" type="ordered locus">Rahaq_1025</name>
    <name evidence="9" type="ORF">ACFPK4_12195</name>
</gene>
<keyword evidence="11" id="KW-1185">Reference proteome</keyword>
<dbReference type="InterPro" id="IPR007867">
    <property type="entry name" value="GMC_OxRtase_C"/>
</dbReference>
<dbReference type="Proteomes" id="UP001598201">
    <property type="component" value="Unassembled WGS sequence"/>
</dbReference>
<evidence type="ECO:0000259" key="7">
    <source>
        <dbReference type="Pfam" id="PF05199"/>
    </source>
</evidence>
<protein>
    <submittedName>
        <fullName evidence="8">FAD dependent oxidoreductase</fullName>
    </submittedName>
    <submittedName>
        <fullName evidence="9">GMC family oxidoreductase</fullName>
    </submittedName>
</protein>
<dbReference type="Pfam" id="PF13450">
    <property type="entry name" value="NAD_binding_8"/>
    <property type="match status" value="1"/>
</dbReference>
<dbReference type="Proteomes" id="UP000007257">
    <property type="component" value="Chromosome"/>
</dbReference>
<evidence type="ECO:0000313" key="11">
    <source>
        <dbReference type="Proteomes" id="UP001598201"/>
    </source>
</evidence>
<comment type="similarity">
    <text evidence="2">Belongs to the GMC oxidoreductase family.</text>
</comment>
<reference evidence="8 10" key="2">
    <citation type="journal article" date="2012" name="J. Bacteriol.">
        <title>Complete Genome Sequence of Rahnella sp. Strain Y9602, a Gammaproteobacterium Isolate from Metal- and Radionuclide-Contaminated Soil.</title>
        <authorList>
            <person name="Martinez R.J."/>
            <person name="Bruce D."/>
            <person name="Detter C."/>
            <person name="Goodwin L.A."/>
            <person name="Han J."/>
            <person name="Han C.S."/>
            <person name="Held B."/>
            <person name="Land M.L."/>
            <person name="Mikhailova N."/>
            <person name="Nolan M."/>
            <person name="Pennacchio L."/>
            <person name="Pitluck S."/>
            <person name="Tapia R."/>
            <person name="Woyke T."/>
            <person name="Sobecky P.A."/>
        </authorList>
    </citation>
    <scope>NUCLEOTIDE SEQUENCE [LARGE SCALE GENOMIC DNA]</scope>
    <source>
        <strain evidence="8 10">Y9602</strain>
    </source>
</reference>
<dbReference type="InterPro" id="IPR051473">
    <property type="entry name" value="P2Ox-like"/>
</dbReference>
<accession>A0A0H3F6Y7</accession>
<organism evidence="8 10">
    <name type="scientific">Rahnella sp. (strain Y9602)</name>
    <dbReference type="NCBI Taxonomy" id="2703885"/>
    <lineage>
        <taxon>Bacteria</taxon>
        <taxon>Pseudomonadati</taxon>
        <taxon>Pseudomonadota</taxon>
        <taxon>Gammaproteobacteria</taxon>
        <taxon>Enterobacterales</taxon>
        <taxon>Yersiniaceae</taxon>
        <taxon>Rahnella</taxon>
    </lineage>
</organism>
<dbReference type="EMBL" id="JBHUCJ010000025">
    <property type="protein sequence ID" value="MFD3224297.1"/>
    <property type="molecule type" value="Genomic_DNA"/>
</dbReference>
<dbReference type="eggNOG" id="COG2303">
    <property type="taxonomic scope" value="Bacteria"/>
</dbReference>
<dbReference type="GeneID" id="95418275"/>
<dbReference type="PANTHER" id="PTHR42784:SF1">
    <property type="entry name" value="PYRANOSE 2-OXIDASE"/>
    <property type="match status" value="1"/>
</dbReference>
<dbReference type="OrthoDB" id="9787779at2"/>
<evidence type="ECO:0000256" key="4">
    <source>
        <dbReference type="ARBA" id="ARBA00022827"/>
    </source>
</evidence>